<reference evidence="3" key="1">
    <citation type="journal article" date="2019" name="Int. J. Syst. Evol. Microbiol.">
        <title>The Global Catalogue of Microorganisms (GCM) 10K type strain sequencing project: providing services to taxonomists for standard genome sequencing and annotation.</title>
        <authorList>
            <consortium name="The Broad Institute Genomics Platform"/>
            <consortium name="The Broad Institute Genome Sequencing Center for Infectious Disease"/>
            <person name="Wu L."/>
            <person name="Ma J."/>
        </authorList>
    </citation>
    <scope>NUCLEOTIDE SEQUENCE [LARGE SCALE GENOMIC DNA]</scope>
    <source>
        <strain evidence="3">CCUG 36916</strain>
    </source>
</reference>
<keyword evidence="1" id="KW-1133">Transmembrane helix</keyword>
<dbReference type="EMBL" id="JBHSTT010000007">
    <property type="protein sequence ID" value="MFC6388189.1"/>
    <property type="molecule type" value="Genomic_DNA"/>
</dbReference>
<evidence type="ECO:0000256" key="1">
    <source>
        <dbReference type="SAM" id="Phobius"/>
    </source>
</evidence>
<accession>A0ABW1WLR9</accession>
<evidence type="ECO:0000313" key="2">
    <source>
        <dbReference type="EMBL" id="MFC6388189.1"/>
    </source>
</evidence>
<protein>
    <submittedName>
        <fullName evidence="2">Uncharacterized protein</fullName>
    </submittedName>
</protein>
<proteinExistence type="predicted"/>
<name>A0ABW1WLR9_9HYPH</name>
<dbReference type="Proteomes" id="UP001596237">
    <property type="component" value="Unassembled WGS sequence"/>
</dbReference>
<sequence>MPIPMPQVDGRERHRCLVAHALANGLIVAAILLLLIGGQALAFA</sequence>
<keyword evidence="1" id="KW-0472">Membrane</keyword>
<feature type="transmembrane region" description="Helical" evidence="1">
    <location>
        <begin position="21"/>
        <end position="42"/>
    </location>
</feature>
<keyword evidence="1" id="KW-0812">Transmembrane</keyword>
<gene>
    <name evidence="2" type="ORF">ACFQDP_02280</name>
</gene>
<comment type="caution">
    <text evidence="2">The sequence shown here is derived from an EMBL/GenBank/DDBJ whole genome shotgun (WGS) entry which is preliminary data.</text>
</comment>
<dbReference type="RefSeq" id="WP_281397011.1">
    <property type="nucleotide sequence ID" value="NZ_JBHSTT010000007.1"/>
</dbReference>
<evidence type="ECO:0000313" key="3">
    <source>
        <dbReference type="Proteomes" id="UP001596237"/>
    </source>
</evidence>
<keyword evidence="3" id="KW-1185">Reference proteome</keyword>
<organism evidence="2 3">
    <name type="scientific">Methylorubrum zatmanii</name>
    <dbReference type="NCBI Taxonomy" id="29429"/>
    <lineage>
        <taxon>Bacteria</taxon>
        <taxon>Pseudomonadati</taxon>
        <taxon>Pseudomonadota</taxon>
        <taxon>Alphaproteobacteria</taxon>
        <taxon>Hyphomicrobiales</taxon>
        <taxon>Methylobacteriaceae</taxon>
        <taxon>Methylorubrum</taxon>
    </lineage>
</organism>